<dbReference type="RefSeq" id="WP_172979554.1">
    <property type="nucleotide sequence ID" value="NZ_VUAZ01000180.1"/>
</dbReference>
<gene>
    <name evidence="6" type="ORF">F0169_25425</name>
</gene>
<evidence type="ECO:0000313" key="6">
    <source>
        <dbReference type="EMBL" id="MPR05117.1"/>
    </source>
</evidence>
<keyword evidence="2" id="KW-0800">Toxin</keyword>
<dbReference type="InterPro" id="IPR006914">
    <property type="entry name" value="VENN_dom"/>
</dbReference>
<reference evidence="6 7" key="1">
    <citation type="journal article" date="2020" name="Int. J. Syst. Evol. Microbiol.">
        <title>Pseudomonas kitaguniensis sp. nov., a pathogen causing bacterial rot of Welsh onion in Japan.</title>
        <authorList>
            <person name="Sawada H."/>
            <person name="Fujikawa T."/>
            <person name="Nishiwaki Y."/>
            <person name="Horita H."/>
        </authorList>
    </citation>
    <scope>NUCLEOTIDE SEQUENCE [LARGE SCALE GENOMIC DNA]</scope>
    <source>
        <strain evidence="6 7">MAFF 212408</strain>
    </source>
</reference>
<accession>A0A5N7KSG3</accession>
<organism evidence="6 7">
    <name type="scientific">Pseudomonas kitaguniensis</name>
    <dbReference type="NCBI Taxonomy" id="2607908"/>
    <lineage>
        <taxon>Bacteria</taxon>
        <taxon>Pseudomonadati</taxon>
        <taxon>Pseudomonadota</taxon>
        <taxon>Gammaproteobacteria</taxon>
        <taxon>Pseudomonadales</taxon>
        <taxon>Pseudomonadaceae</taxon>
        <taxon>Pseudomonas</taxon>
    </lineage>
</organism>
<keyword evidence="7" id="KW-1185">Reference proteome</keyword>
<keyword evidence="3" id="KW-1266">Target cell cytoplasm</keyword>
<reference evidence="6 7" key="2">
    <citation type="journal article" date="2023" name="Plant Pathol.">
        <title>Dismantling and reorganizing Pseudomonas marginalis sensu#lato.</title>
        <authorList>
            <person name="Sawada H."/>
            <person name="Fujikawa T."/>
            <person name="Satou M."/>
        </authorList>
    </citation>
    <scope>NUCLEOTIDE SEQUENCE [LARGE SCALE GENOMIC DNA]</scope>
    <source>
        <strain evidence="6 7">MAFF 212408</strain>
    </source>
</reference>
<keyword evidence="4" id="KW-0843">Virulence</keyword>
<dbReference type="EMBL" id="VUAZ01000180">
    <property type="protein sequence ID" value="MPR05117.1"/>
    <property type="molecule type" value="Genomic_DNA"/>
</dbReference>
<dbReference type="Proteomes" id="UP000326112">
    <property type="component" value="Unassembled WGS sequence"/>
</dbReference>
<sequence>MTRWDYGSLTIAGGDLSGAVTGAQAGSNAVQNNYLSKAQKAQRDAEMAGCEGTVCRTGTATKWMAIDIAQDASFTAGTAAGAVLGLNDAVDSIVHTAGNLGETYAALKVVVESGGVWDSVKQTYIDRIDTLQAQFEEAGASGSYLAGVETGKLLSDMAGVLSVGGGVVKGGALLAEKVAAKVTKAEFEAVAKASTDRPPLTSNSG</sequence>
<feature type="non-terminal residue" evidence="6">
    <location>
        <position position="205"/>
    </location>
</feature>
<evidence type="ECO:0000256" key="3">
    <source>
        <dbReference type="ARBA" id="ARBA00022913"/>
    </source>
</evidence>
<evidence type="ECO:0000256" key="4">
    <source>
        <dbReference type="ARBA" id="ARBA00023026"/>
    </source>
</evidence>
<feature type="domain" description="VENN motif-containing" evidence="5">
    <location>
        <begin position="11"/>
        <end position="37"/>
    </location>
</feature>
<evidence type="ECO:0000259" key="5">
    <source>
        <dbReference type="Pfam" id="PF04829"/>
    </source>
</evidence>
<dbReference type="Pfam" id="PF04829">
    <property type="entry name" value="PT-VENN"/>
    <property type="match status" value="1"/>
</dbReference>
<proteinExistence type="predicted"/>
<comment type="subcellular location">
    <subcellularLocation>
        <location evidence="1">Target cell</location>
        <location evidence="1">Target cell cytoplasm</location>
    </subcellularLocation>
</comment>
<name>A0A5N7KSG3_9PSED</name>
<comment type="caution">
    <text evidence="6">The sequence shown here is derived from an EMBL/GenBank/DDBJ whole genome shotgun (WGS) entry which is preliminary data.</text>
</comment>
<evidence type="ECO:0000256" key="2">
    <source>
        <dbReference type="ARBA" id="ARBA00022656"/>
    </source>
</evidence>
<evidence type="ECO:0000313" key="7">
    <source>
        <dbReference type="Proteomes" id="UP000326112"/>
    </source>
</evidence>
<evidence type="ECO:0000256" key="1">
    <source>
        <dbReference type="ARBA" id="ARBA00004219"/>
    </source>
</evidence>
<protein>
    <submittedName>
        <fullName evidence="6">Pretoxin</fullName>
    </submittedName>
</protein>